<comment type="subunit">
    <text evidence="2">Homodimer.</text>
</comment>
<dbReference type="Gene3D" id="3.40.640.10">
    <property type="entry name" value="Type I PLP-dependent aspartate aminotransferase-like (Major domain)"/>
    <property type="match status" value="1"/>
</dbReference>
<evidence type="ECO:0000313" key="11">
    <source>
        <dbReference type="EMBL" id="GMM45493.1"/>
    </source>
</evidence>
<accession>A0AAV5R3L1</accession>
<dbReference type="Proteomes" id="UP001378960">
    <property type="component" value="Unassembled WGS sequence"/>
</dbReference>
<dbReference type="EMBL" id="BTGB01000002">
    <property type="protein sequence ID" value="GMM45493.1"/>
    <property type="molecule type" value="Genomic_DNA"/>
</dbReference>
<dbReference type="PANTHER" id="PTHR11751">
    <property type="entry name" value="ALANINE AMINOTRANSFERASE"/>
    <property type="match status" value="1"/>
</dbReference>
<comment type="similarity">
    <text evidence="6">Belongs to the class-I pyridoxal-phosphate-dependent aminotransferase family. Alanine aminotransferase subfamily.</text>
</comment>
<evidence type="ECO:0000256" key="5">
    <source>
        <dbReference type="ARBA" id="ARBA00022898"/>
    </source>
</evidence>
<dbReference type="PANTHER" id="PTHR11751:SF29">
    <property type="entry name" value="ALANINE TRANSAMINASE"/>
    <property type="match status" value="1"/>
</dbReference>
<dbReference type="Gene3D" id="1.10.287.1970">
    <property type="match status" value="1"/>
</dbReference>
<dbReference type="InterPro" id="IPR045088">
    <property type="entry name" value="ALAT1/2-like"/>
</dbReference>
<dbReference type="InterPro" id="IPR015421">
    <property type="entry name" value="PyrdxlP-dep_Trfase_major"/>
</dbReference>
<keyword evidence="3" id="KW-0032">Aminotransferase</keyword>
<protein>
    <recommendedName>
        <fullName evidence="7">Glutamate pyruvate transaminase</fullName>
    </recommendedName>
    <alternativeName>
        <fullName evidence="8">Glutamic--alanine transaminase</fullName>
    </alternativeName>
    <alternativeName>
        <fullName evidence="9">Glutamic--pyruvic transaminase</fullName>
    </alternativeName>
</protein>
<gene>
    <name evidence="11" type="ORF">DAPK24_020680</name>
</gene>
<sequence>MLKLSSPLLSSSISSSKFKFLKFSIHHSSRMLTSVPLESTPSSLKEIASANFTPAPQLKDDQLNPHALVAKYAVRGRIPTMAEDLKKKLKNDPSSVPFKKIISANIGNPQQLDQKPITYYRQVLSLIEYPDMLDHPEISKIFPHDSIDRAKEILANLSSVGAYSHSKGVPYFRETVAHYIKDRDGHPSNPDDIYLTAGASSAVNYLLSLLSTGKETGFLIPIPQYPLYTAALALNDASVLPYYLEESENWSVSAEQMEKVITDAMDKNIKPRCIVLINPGNPTGAVLTEDSIAKIINLASKYGLVIIADEVYQENVYQGRFVSVKKVLRDLQAVDNVKYANVQLASLHSTSKGMIGECGQRGGYMELIGFHDSVVQQILKLASISLCPPVIGQALVSLMVNPPHETHPSHDHFHYEKNNIYNALMERSHQLFKAFNKMEGGRCIFEKAKAAAVDAGMEPDEFYCAKLLENTGICTVPGSGFGQVPGTWHLRTTFLAPGTEWIDDWSKFHQKFMDEYRD</sequence>
<proteinExistence type="inferred from homology"/>
<evidence type="ECO:0000256" key="6">
    <source>
        <dbReference type="ARBA" id="ARBA00025785"/>
    </source>
</evidence>
<evidence type="ECO:0000256" key="4">
    <source>
        <dbReference type="ARBA" id="ARBA00022679"/>
    </source>
</evidence>
<dbReference type="Gene3D" id="3.90.1150.10">
    <property type="entry name" value="Aspartate Aminotransferase, domain 1"/>
    <property type="match status" value="1"/>
</dbReference>
<dbReference type="InterPro" id="IPR004839">
    <property type="entry name" value="Aminotransferase_I/II_large"/>
</dbReference>
<dbReference type="AlphaFoldDB" id="A0AAV5R3L1"/>
<evidence type="ECO:0000256" key="9">
    <source>
        <dbReference type="ARBA" id="ARBA00080525"/>
    </source>
</evidence>
<dbReference type="GO" id="GO:0030170">
    <property type="term" value="F:pyridoxal phosphate binding"/>
    <property type="evidence" value="ECO:0007669"/>
    <property type="project" value="InterPro"/>
</dbReference>
<dbReference type="FunFam" id="3.40.640.10:FF:000012">
    <property type="entry name" value="alanine aminotransferase 2"/>
    <property type="match status" value="1"/>
</dbReference>
<evidence type="ECO:0000256" key="3">
    <source>
        <dbReference type="ARBA" id="ARBA00022576"/>
    </source>
</evidence>
<evidence type="ECO:0000256" key="2">
    <source>
        <dbReference type="ARBA" id="ARBA00011738"/>
    </source>
</evidence>
<name>A0AAV5R3L1_PICKL</name>
<evidence type="ECO:0000256" key="1">
    <source>
        <dbReference type="ARBA" id="ARBA00001933"/>
    </source>
</evidence>
<comment type="caution">
    <text evidence="11">The sequence shown here is derived from an EMBL/GenBank/DDBJ whole genome shotgun (WGS) entry which is preliminary data.</text>
</comment>
<dbReference type="Pfam" id="PF00155">
    <property type="entry name" value="Aminotran_1_2"/>
    <property type="match status" value="1"/>
</dbReference>
<keyword evidence="12" id="KW-1185">Reference proteome</keyword>
<keyword evidence="5" id="KW-0663">Pyridoxal phosphate</keyword>
<feature type="domain" description="Aminotransferase class I/classII large" evidence="10">
    <location>
        <begin position="148"/>
        <end position="499"/>
    </location>
</feature>
<evidence type="ECO:0000259" key="10">
    <source>
        <dbReference type="Pfam" id="PF00155"/>
    </source>
</evidence>
<dbReference type="FunFam" id="1.10.287.1970:FF:000001">
    <property type="entry name" value="Alanine aminotransferase 2"/>
    <property type="match status" value="1"/>
</dbReference>
<dbReference type="SUPFAM" id="SSF53383">
    <property type="entry name" value="PLP-dependent transferases"/>
    <property type="match status" value="1"/>
</dbReference>
<evidence type="ECO:0000256" key="7">
    <source>
        <dbReference type="ARBA" id="ARBA00077894"/>
    </source>
</evidence>
<dbReference type="GO" id="GO:0008483">
    <property type="term" value="F:transaminase activity"/>
    <property type="evidence" value="ECO:0007669"/>
    <property type="project" value="UniProtKB-KW"/>
</dbReference>
<dbReference type="InterPro" id="IPR015424">
    <property type="entry name" value="PyrdxlP-dep_Trfase"/>
</dbReference>
<dbReference type="CDD" id="cd00609">
    <property type="entry name" value="AAT_like"/>
    <property type="match status" value="1"/>
</dbReference>
<dbReference type="InterPro" id="IPR015422">
    <property type="entry name" value="PyrdxlP-dep_Trfase_small"/>
</dbReference>
<comment type="cofactor">
    <cofactor evidence="1">
        <name>pyridoxal 5'-phosphate</name>
        <dbReference type="ChEBI" id="CHEBI:597326"/>
    </cofactor>
</comment>
<evidence type="ECO:0000256" key="8">
    <source>
        <dbReference type="ARBA" id="ARBA00078532"/>
    </source>
</evidence>
<organism evidence="11 12">
    <name type="scientific">Pichia kluyveri</name>
    <name type="common">Yeast</name>
    <dbReference type="NCBI Taxonomy" id="36015"/>
    <lineage>
        <taxon>Eukaryota</taxon>
        <taxon>Fungi</taxon>
        <taxon>Dikarya</taxon>
        <taxon>Ascomycota</taxon>
        <taxon>Saccharomycotina</taxon>
        <taxon>Pichiomycetes</taxon>
        <taxon>Pichiales</taxon>
        <taxon>Pichiaceae</taxon>
        <taxon>Pichia</taxon>
    </lineage>
</organism>
<evidence type="ECO:0000313" key="12">
    <source>
        <dbReference type="Proteomes" id="UP001378960"/>
    </source>
</evidence>
<reference evidence="11 12" key="1">
    <citation type="journal article" date="2023" name="Elife">
        <title>Identification of key yeast species and microbe-microbe interactions impacting larval growth of Drosophila in the wild.</title>
        <authorList>
            <person name="Mure A."/>
            <person name="Sugiura Y."/>
            <person name="Maeda R."/>
            <person name="Honda K."/>
            <person name="Sakurai N."/>
            <person name="Takahashi Y."/>
            <person name="Watada M."/>
            <person name="Katoh T."/>
            <person name="Gotoh A."/>
            <person name="Gotoh Y."/>
            <person name="Taniguchi I."/>
            <person name="Nakamura K."/>
            <person name="Hayashi T."/>
            <person name="Katayama T."/>
            <person name="Uemura T."/>
            <person name="Hattori Y."/>
        </authorList>
    </citation>
    <scope>NUCLEOTIDE SEQUENCE [LARGE SCALE GENOMIC DNA]</scope>
    <source>
        <strain evidence="11 12">PK-24</strain>
    </source>
</reference>
<keyword evidence="4" id="KW-0808">Transferase</keyword>